<feature type="transmembrane region" description="Helical" evidence="2">
    <location>
        <begin position="43"/>
        <end position="63"/>
    </location>
</feature>
<comment type="caution">
    <text evidence="4">The sequence shown here is derived from an EMBL/GenBank/DDBJ whole genome shotgun (WGS) entry which is preliminary data.</text>
</comment>
<dbReference type="EMBL" id="JAAGWD010000013">
    <property type="protein sequence ID" value="NEM99707.1"/>
    <property type="molecule type" value="Genomic_DNA"/>
</dbReference>
<sequence>MQRLLFLDSLRGLAAIAVVYFHYTSVYRHLYGHSFSEKFDFGIGLYGVEFFFMISGFVIFLTLSRISSARDFLFNRVVRLYPAYIFCMLLTFGCVQYFGLEGLETSFRDMLVNLTMFQKAVGVPDVDGVYWSLFSEWMFYLMMVTLFIFRKLDKMLWVGAAWLVLNVINMHFLHLGYAARLLNLYHGVFFYSGILFYMLYTNTGKKSTVQLHLAASFVVALSMFALEGWADMIVVAVLYAVFYLSLNGRMNFLVNKPLLFLGSISYALYLFHQYIGFIIINETKAYFGDSILVIVPPLVVSMVCAYLITQYVEQPSVNFLKKLYKSYTTQKVPRGAESGFTPQQLPEESKAAPGL</sequence>
<evidence type="ECO:0000256" key="2">
    <source>
        <dbReference type="SAM" id="Phobius"/>
    </source>
</evidence>
<feature type="transmembrane region" description="Helical" evidence="2">
    <location>
        <begin position="258"/>
        <end position="279"/>
    </location>
</feature>
<dbReference type="Proteomes" id="UP000474777">
    <property type="component" value="Unassembled WGS sequence"/>
</dbReference>
<keyword evidence="2" id="KW-0472">Membrane</keyword>
<keyword evidence="2" id="KW-1133">Transmembrane helix</keyword>
<name>A0A6B3M257_9BACT</name>
<dbReference type="RefSeq" id="WP_163917076.1">
    <property type="nucleotide sequence ID" value="NZ_JAAGWD010000013.1"/>
</dbReference>
<reference evidence="4 5" key="1">
    <citation type="submission" date="2020-02" db="EMBL/GenBank/DDBJ databases">
        <authorList>
            <person name="Kim M.K."/>
        </authorList>
    </citation>
    <scope>NUCLEOTIDE SEQUENCE [LARGE SCALE GENOMIC DNA]</scope>
    <source>
        <strain evidence="4 5">BT327</strain>
    </source>
</reference>
<accession>A0A6B3M257</accession>
<feature type="region of interest" description="Disordered" evidence="1">
    <location>
        <begin position="335"/>
        <end position="355"/>
    </location>
</feature>
<feature type="transmembrane region" description="Helical" evidence="2">
    <location>
        <begin position="12"/>
        <end position="31"/>
    </location>
</feature>
<protein>
    <submittedName>
        <fullName evidence="4">Acyltransferase</fullName>
    </submittedName>
</protein>
<feature type="transmembrane region" description="Helical" evidence="2">
    <location>
        <begin position="156"/>
        <end position="177"/>
    </location>
</feature>
<dbReference type="InterPro" id="IPR002656">
    <property type="entry name" value="Acyl_transf_3_dom"/>
</dbReference>
<keyword evidence="2" id="KW-0812">Transmembrane</keyword>
<feature type="transmembrane region" description="Helical" evidence="2">
    <location>
        <begin position="183"/>
        <end position="201"/>
    </location>
</feature>
<evidence type="ECO:0000259" key="3">
    <source>
        <dbReference type="Pfam" id="PF01757"/>
    </source>
</evidence>
<dbReference type="GO" id="GO:0016747">
    <property type="term" value="F:acyltransferase activity, transferring groups other than amino-acyl groups"/>
    <property type="evidence" value="ECO:0007669"/>
    <property type="project" value="InterPro"/>
</dbReference>
<feature type="transmembrane region" description="Helical" evidence="2">
    <location>
        <begin position="291"/>
        <end position="312"/>
    </location>
</feature>
<feature type="domain" description="Acyltransferase 3" evidence="3">
    <location>
        <begin position="5"/>
        <end position="309"/>
    </location>
</feature>
<keyword evidence="4" id="KW-0808">Transferase</keyword>
<dbReference type="AlphaFoldDB" id="A0A6B3M257"/>
<feature type="transmembrane region" description="Helical" evidence="2">
    <location>
        <begin position="83"/>
        <end position="100"/>
    </location>
</feature>
<dbReference type="PANTHER" id="PTHR23028">
    <property type="entry name" value="ACETYLTRANSFERASE"/>
    <property type="match status" value="1"/>
</dbReference>
<proteinExistence type="predicted"/>
<evidence type="ECO:0000256" key="1">
    <source>
        <dbReference type="SAM" id="MobiDB-lite"/>
    </source>
</evidence>
<dbReference type="Pfam" id="PF01757">
    <property type="entry name" value="Acyl_transf_3"/>
    <property type="match status" value="1"/>
</dbReference>
<gene>
    <name evidence="4" type="ORF">GXP69_18565</name>
</gene>
<feature type="transmembrane region" description="Helical" evidence="2">
    <location>
        <begin position="129"/>
        <end position="149"/>
    </location>
</feature>
<organism evidence="4 5">
    <name type="scientific">Pontibacter burrus</name>
    <dbReference type="NCBI Taxonomy" id="2704466"/>
    <lineage>
        <taxon>Bacteria</taxon>
        <taxon>Pseudomonadati</taxon>
        <taxon>Bacteroidota</taxon>
        <taxon>Cytophagia</taxon>
        <taxon>Cytophagales</taxon>
        <taxon>Hymenobacteraceae</taxon>
        <taxon>Pontibacter</taxon>
    </lineage>
</organism>
<feature type="transmembrane region" description="Helical" evidence="2">
    <location>
        <begin position="213"/>
        <end position="246"/>
    </location>
</feature>
<keyword evidence="4" id="KW-0012">Acyltransferase</keyword>
<dbReference type="InterPro" id="IPR050879">
    <property type="entry name" value="Acyltransferase_3"/>
</dbReference>
<keyword evidence="5" id="KW-1185">Reference proteome</keyword>
<evidence type="ECO:0000313" key="4">
    <source>
        <dbReference type="EMBL" id="NEM99707.1"/>
    </source>
</evidence>
<evidence type="ECO:0000313" key="5">
    <source>
        <dbReference type="Proteomes" id="UP000474777"/>
    </source>
</evidence>